<accession>A0AAE0DLT3</accession>
<evidence type="ECO:0000313" key="2">
    <source>
        <dbReference type="EMBL" id="KAK3174689.1"/>
    </source>
</evidence>
<dbReference type="EMBL" id="JASNWA010000006">
    <property type="protein sequence ID" value="KAK3174689.1"/>
    <property type="molecule type" value="Genomic_DNA"/>
</dbReference>
<proteinExistence type="predicted"/>
<evidence type="ECO:0000313" key="3">
    <source>
        <dbReference type="Proteomes" id="UP001276659"/>
    </source>
</evidence>
<reference evidence="2" key="1">
    <citation type="submission" date="2022-11" db="EMBL/GenBank/DDBJ databases">
        <title>Chromosomal genome sequence assembly and mating type (MAT) locus characterization of the leprose asexual lichenized fungus Lepraria neglecta (Nyl.) Erichsen.</title>
        <authorList>
            <person name="Allen J.L."/>
            <person name="Pfeffer B."/>
        </authorList>
    </citation>
    <scope>NUCLEOTIDE SEQUENCE</scope>
    <source>
        <strain evidence="2">Allen 5258</strain>
    </source>
</reference>
<keyword evidence="3" id="KW-1185">Reference proteome</keyword>
<evidence type="ECO:0000256" key="1">
    <source>
        <dbReference type="SAM" id="MobiDB-lite"/>
    </source>
</evidence>
<name>A0AAE0DLT3_9LECA</name>
<gene>
    <name evidence="2" type="ORF">OEA41_001935</name>
</gene>
<dbReference type="AlphaFoldDB" id="A0AAE0DLT3"/>
<organism evidence="2 3">
    <name type="scientific">Lepraria neglecta</name>
    <dbReference type="NCBI Taxonomy" id="209136"/>
    <lineage>
        <taxon>Eukaryota</taxon>
        <taxon>Fungi</taxon>
        <taxon>Dikarya</taxon>
        <taxon>Ascomycota</taxon>
        <taxon>Pezizomycotina</taxon>
        <taxon>Lecanoromycetes</taxon>
        <taxon>OSLEUM clade</taxon>
        <taxon>Lecanoromycetidae</taxon>
        <taxon>Lecanorales</taxon>
        <taxon>Lecanorineae</taxon>
        <taxon>Stereocaulaceae</taxon>
        <taxon>Lepraria</taxon>
    </lineage>
</organism>
<sequence length="270" mass="31145">MPRETRYNIYDTPQKEKVQGAHEYCVAKGFPHNVSDVSNFFGVKDRFGYDLIQPGALSRTKAHQEGNKTQGRKQKLSGADVRETDHLLEESRVGIEAKGMSWDAVAWTLDRDVSGQTLRQTIGQCLQYGKYKAVIKEWAPEPLNKKRKKWSKDMYAKYPKPEDWYRVRFSDEMHCGYGPKGHLWIIRKQGNQMRYRHDNIQYRDPPPKKIPREYTPGALLAKSNVARTWPQKPDMRPGPYGRLTQKPVRRALGATPITPKGAPCMPRANF</sequence>
<comment type="caution">
    <text evidence="2">The sequence shown here is derived from an EMBL/GenBank/DDBJ whole genome shotgun (WGS) entry which is preliminary data.</text>
</comment>
<feature type="region of interest" description="Disordered" evidence="1">
    <location>
        <begin position="59"/>
        <end position="80"/>
    </location>
</feature>
<protein>
    <submittedName>
        <fullName evidence="2">Uncharacterized protein</fullName>
    </submittedName>
</protein>
<dbReference type="Proteomes" id="UP001276659">
    <property type="component" value="Unassembled WGS sequence"/>
</dbReference>